<dbReference type="Pfam" id="PF01814">
    <property type="entry name" value="Hemerythrin"/>
    <property type="match status" value="1"/>
</dbReference>
<keyword evidence="4" id="KW-0408">Iron</keyword>
<feature type="coiled-coil region" evidence="5">
    <location>
        <begin position="37"/>
        <end position="64"/>
    </location>
</feature>
<evidence type="ECO:0000256" key="3">
    <source>
        <dbReference type="ARBA" id="ARBA00022723"/>
    </source>
</evidence>
<evidence type="ECO:0000313" key="8">
    <source>
        <dbReference type="Proteomes" id="UP001141183"/>
    </source>
</evidence>
<protein>
    <submittedName>
        <fullName evidence="7">Iron-sulfur cluster repair di-iron protein</fullName>
    </submittedName>
</protein>
<proteinExistence type="predicted"/>
<dbReference type="SUPFAM" id="SSF140683">
    <property type="entry name" value="SP0561-like"/>
    <property type="match status" value="1"/>
</dbReference>
<feature type="domain" description="Hemerythrin-like" evidence="6">
    <location>
        <begin position="85"/>
        <end position="231"/>
    </location>
</feature>
<dbReference type="EMBL" id="JAMRYU010000019">
    <property type="protein sequence ID" value="MDC4241785.1"/>
    <property type="molecule type" value="Genomic_DNA"/>
</dbReference>
<comment type="subcellular location">
    <subcellularLocation>
        <location evidence="1">Cytoplasm</location>
    </subcellularLocation>
</comment>
<dbReference type="InterPro" id="IPR012312">
    <property type="entry name" value="Hemerythrin-like"/>
</dbReference>
<keyword evidence="5" id="KW-0175">Coiled coil</keyword>
<comment type="caution">
    <text evidence="7">The sequence shown here is derived from an EMBL/GenBank/DDBJ whole genome shotgun (WGS) entry which is preliminary data.</text>
</comment>
<evidence type="ECO:0000256" key="2">
    <source>
        <dbReference type="ARBA" id="ARBA00022490"/>
    </source>
</evidence>
<reference evidence="7" key="1">
    <citation type="submission" date="2022-05" db="EMBL/GenBank/DDBJ databases">
        <title>Draft genome sequence of Clostridium tertium strain CP3 isolated from Peru.</title>
        <authorList>
            <person name="Hurtado R."/>
            <person name="Lima L."/>
            <person name="Sousa T."/>
            <person name="Jaiswal A.K."/>
            <person name="Tiwari S."/>
            <person name="Maturrano L."/>
            <person name="Brenig B."/>
            <person name="Azevedo V."/>
        </authorList>
    </citation>
    <scope>NUCLEOTIDE SEQUENCE</scope>
    <source>
        <strain evidence="7">CP3</strain>
    </source>
</reference>
<evidence type="ECO:0000256" key="5">
    <source>
        <dbReference type="SAM" id="Coils"/>
    </source>
</evidence>
<sequence length="233" mass="27538">MEKSINKNLSLGECVIIYPAVVEKFNDMQLDYCCGGNKNLEIALKEKNINVDKFIEDINEELEEFIFDNSSYINWNERNSEELIQHIVNTHHAKTFELLRDIDPLLVRVFKVHYNHLPEVLTRVHKLFGALKCELEEHLIKEEKILFPKIIEFENTNDKEKKDILKVEIESFIGEHEAAGDILKELAQITDDYSAPEWACTSFKLLYMKMHDLEKDLFVHIHKENNILFKRYQ</sequence>
<dbReference type="RefSeq" id="WP_008677714.1">
    <property type="nucleotide sequence ID" value="NZ_CABKOG010000003.1"/>
</dbReference>
<dbReference type="GO" id="GO:0005737">
    <property type="term" value="C:cytoplasm"/>
    <property type="evidence" value="ECO:0007669"/>
    <property type="project" value="UniProtKB-SubCell"/>
</dbReference>
<evidence type="ECO:0000259" key="6">
    <source>
        <dbReference type="Pfam" id="PF01814"/>
    </source>
</evidence>
<keyword evidence="2" id="KW-0963">Cytoplasm</keyword>
<evidence type="ECO:0000256" key="1">
    <source>
        <dbReference type="ARBA" id="ARBA00004496"/>
    </source>
</evidence>
<evidence type="ECO:0000313" key="7">
    <source>
        <dbReference type="EMBL" id="MDC4241785.1"/>
    </source>
</evidence>
<dbReference type="InterPro" id="IPR019903">
    <property type="entry name" value="RIC_family"/>
</dbReference>
<dbReference type="Gene3D" id="1.20.120.520">
    <property type="entry name" value="nmb1532 protein domain like"/>
    <property type="match status" value="1"/>
</dbReference>
<dbReference type="Proteomes" id="UP001141183">
    <property type="component" value="Unassembled WGS sequence"/>
</dbReference>
<organism evidence="7 8">
    <name type="scientific">Clostridium tertium</name>
    <dbReference type="NCBI Taxonomy" id="1559"/>
    <lineage>
        <taxon>Bacteria</taxon>
        <taxon>Bacillati</taxon>
        <taxon>Bacillota</taxon>
        <taxon>Clostridia</taxon>
        <taxon>Eubacteriales</taxon>
        <taxon>Clostridiaceae</taxon>
        <taxon>Clostridium</taxon>
    </lineage>
</organism>
<dbReference type="Gene3D" id="1.10.3910.10">
    <property type="entry name" value="SP0561-like"/>
    <property type="match status" value="1"/>
</dbReference>
<dbReference type="InterPro" id="IPR038062">
    <property type="entry name" value="ScdA-like_N_sf"/>
</dbReference>
<keyword evidence="8" id="KW-1185">Reference proteome</keyword>
<evidence type="ECO:0000256" key="4">
    <source>
        <dbReference type="ARBA" id="ARBA00023004"/>
    </source>
</evidence>
<dbReference type="GO" id="GO:0046872">
    <property type="term" value="F:metal ion binding"/>
    <property type="evidence" value="ECO:0007669"/>
    <property type="project" value="UniProtKB-KW"/>
</dbReference>
<name>A0A9X3XLY9_9CLOT</name>
<keyword evidence="3" id="KW-0479">Metal-binding</keyword>
<gene>
    <name evidence="7" type="primary">ric</name>
    <name evidence="7" type="ORF">NE398_16740</name>
</gene>
<dbReference type="PANTHER" id="PTHR36438">
    <property type="entry name" value="IRON-SULFUR CLUSTER REPAIR PROTEIN YTFE"/>
    <property type="match status" value="1"/>
</dbReference>
<dbReference type="PANTHER" id="PTHR36438:SF1">
    <property type="entry name" value="IRON-SULFUR CLUSTER REPAIR PROTEIN YTFE"/>
    <property type="match status" value="1"/>
</dbReference>
<accession>A0A9X3XLY9</accession>
<dbReference type="Pfam" id="PF04405">
    <property type="entry name" value="ScdA_N"/>
    <property type="match status" value="1"/>
</dbReference>
<dbReference type="NCBIfam" id="TIGR03652">
    <property type="entry name" value="FeS_repair_RIC"/>
    <property type="match status" value="1"/>
</dbReference>
<dbReference type="AlphaFoldDB" id="A0A9X3XLY9"/>